<dbReference type="Pfam" id="PF10156">
    <property type="entry name" value="Med17"/>
    <property type="match status" value="1"/>
</dbReference>
<keyword evidence="9" id="KW-1185">Reference proteome</keyword>
<dbReference type="AlphaFoldDB" id="A0ABD0Z352"/>
<dbReference type="GO" id="GO:0005634">
    <property type="term" value="C:nucleus"/>
    <property type="evidence" value="ECO:0007669"/>
    <property type="project" value="UniProtKB-SubCell"/>
</dbReference>
<reference evidence="8 9" key="1">
    <citation type="submission" date="2024-04" db="EMBL/GenBank/DDBJ databases">
        <title>Genome assembly C_amara_ONT_v2.</title>
        <authorList>
            <person name="Yant L."/>
            <person name="Moore C."/>
            <person name="Slenker M."/>
        </authorList>
    </citation>
    <scope>NUCLEOTIDE SEQUENCE [LARGE SCALE GENOMIC DNA]</scope>
    <source>
        <tissue evidence="8">Leaf</tissue>
    </source>
</reference>
<comment type="caution">
    <text evidence="8">The sequence shown here is derived from an EMBL/GenBank/DDBJ whole genome shotgun (WGS) entry which is preliminary data.</text>
</comment>
<dbReference type="EMBL" id="JBANAX010000904">
    <property type="protein sequence ID" value="KAL1189148.1"/>
    <property type="molecule type" value="Genomic_DNA"/>
</dbReference>
<evidence type="ECO:0000256" key="1">
    <source>
        <dbReference type="ARBA" id="ARBA00004123"/>
    </source>
</evidence>
<organism evidence="8 9">
    <name type="scientific">Cardamine amara subsp. amara</name>
    <dbReference type="NCBI Taxonomy" id="228776"/>
    <lineage>
        <taxon>Eukaryota</taxon>
        <taxon>Viridiplantae</taxon>
        <taxon>Streptophyta</taxon>
        <taxon>Embryophyta</taxon>
        <taxon>Tracheophyta</taxon>
        <taxon>Spermatophyta</taxon>
        <taxon>Magnoliopsida</taxon>
        <taxon>eudicotyledons</taxon>
        <taxon>Gunneridae</taxon>
        <taxon>Pentapetalae</taxon>
        <taxon>rosids</taxon>
        <taxon>malvids</taxon>
        <taxon>Brassicales</taxon>
        <taxon>Brassicaceae</taxon>
        <taxon>Cardamineae</taxon>
        <taxon>Cardamine</taxon>
    </lineage>
</organism>
<comment type="subcellular location">
    <subcellularLocation>
        <location evidence="1 6">Nucleus</location>
    </subcellularLocation>
</comment>
<proteinExistence type="inferred from homology"/>
<gene>
    <name evidence="6" type="primary">MED17</name>
    <name evidence="8" type="ORF">V5N11_032562</name>
</gene>
<evidence type="ECO:0000313" key="8">
    <source>
        <dbReference type="EMBL" id="KAL1189148.1"/>
    </source>
</evidence>
<feature type="region of interest" description="Disordered" evidence="7">
    <location>
        <begin position="248"/>
        <end position="274"/>
    </location>
</feature>
<evidence type="ECO:0000256" key="7">
    <source>
        <dbReference type="SAM" id="MobiDB-lite"/>
    </source>
</evidence>
<dbReference type="PANTHER" id="PTHR13114:SF7">
    <property type="entry name" value="MEDIATOR OF RNA POLYMERASE II TRANSCRIPTION SUBUNIT 17"/>
    <property type="match status" value="1"/>
</dbReference>
<evidence type="ECO:0000256" key="4">
    <source>
        <dbReference type="ARBA" id="ARBA00023163"/>
    </source>
</evidence>
<sequence>MDGDMDISLDRLPIKRLESIEENGAERFPSDVGYDDKRVSLIRRIDFAWALEEEDDLKKKKQKKSNKDSSEQWKWKGMVENLQLAHQELSVIIDLIDTVQANDAVAVASMTRPKPMPNEILSDLAVSTATKLQSYRNLGKYFKQSSKALEQKINREARFYGALIRLQRNWKVKRQRMLSNASNEGFTIDLSDSSLYDPTSGFRPSTLSTIRVDHDSAGMLAINLPQDSWFSLQFGFVGLNSIDNPNKSAEHIDSTTDQDISGTSESQSVSDDKSVKETHSLLREVHKSIFAEQLFDMLNREAFNEGVGFSISGIRENFMEMSIGLGASLFVSLHPSGKNASIKKSESANLPIESSGRIEPTGEGDYRSKKLGFPNRASYEIYLQQIFHEHAFGKAKDQPKSKSNGASNQTEKKNNSGLLDHFCLSLAHRIFSNKVLVHLESVVCKVSYLHLISHPTWNSRTSSWTVFMTVPPSIIPQGSSETQSPDGKRKLKTQFRTKVVVKDDCISVEAECTPNVVGLLKSSSCNLFSTNKYECDVADLAVIILQQVASQIVCWLLEEARTVGTKACRDFLSLSLEIVEGERVSLVAQVNPEDAKGCISWWLVMENGCTEEREGVSESRKLLGHLSLDVLYSVLMDLINLCGTGCNALERL</sequence>
<evidence type="ECO:0000256" key="6">
    <source>
        <dbReference type="RuleBase" id="RU364140"/>
    </source>
</evidence>
<dbReference type="InterPro" id="IPR019313">
    <property type="entry name" value="Mediator_Med17"/>
</dbReference>
<protein>
    <recommendedName>
        <fullName evidence="6">Mediator of RNA polymerase II transcription subunit 17</fullName>
    </recommendedName>
    <alternativeName>
        <fullName evidence="6">Mediator complex subunit 17</fullName>
    </alternativeName>
</protein>
<keyword evidence="3 6" id="KW-0805">Transcription regulation</keyword>
<comment type="function">
    <text evidence="6">Component of the Mediator complex, a coactivator involved in the regulated transcription of nearly all RNA polymerase II-dependent genes. Mediator functions as a bridge to convey information from gene-specific regulatory proteins to the basal RNA polymerase II transcription machinery. Mediator is recruited to promoters by direct interactions with regulatory proteins and serves as a scaffold for the assembly of a functional preinitiation complex with RNA polymerase II and the general transcription factors.</text>
</comment>
<keyword evidence="5 6" id="KW-0539">Nucleus</keyword>
<comment type="subunit">
    <text evidence="6">Component of the Mediator complex.</text>
</comment>
<name>A0ABD0Z352_CARAN</name>
<evidence type="ECO:0000256" key="2">
    <source>
        <dbReference type="ARBA" id="ARBA00005635"/>
    </source>
</evidence>
<dbReference type="Proteomes" id="UP001558713">
    <property type="component" value="Unassembled WGS sequence"/>
</dbReference>
<dbReference type="PANTHER" id="PTHR13114">
    <property type="entry name" value="MEDIATOR OF RNA POLYMERASE II TRANSCRIPTION SUBUNIT 17"/>
    <property type="match status" value="1"/>
</dbReference>
<evidence type="ECO:0000256" key="3">
    <source>
        <dbReference type="ARBA" id="ARBA00023015"/>
    </source>
</evidence>
<feature type="region of interest" description="Disordered" evidence="7">
    <location>
        <begin position="393"/>
        <end position="413"/>
    </location>
</feature>
<evidence type="ECO:0000313" key="9">
    <source>
        <dbReference type="Proteomes" id="UP001558713"/>
    </source>
</evidence>
<evidence type="ECO:0000256" key="5">
    <source>
        <dbReference type="ARBA" id="ARBA00023242"/>
    </source>
</evidence>
<keyword evidence="6" id="KW-0010">Activator</keyword>
<comment type="similarity">
    <text evidence="2 6">Belongs to the Mediator complex subunit 17 family.</text>
</comment>
<keyword evidence="4 6" id="KW-0804">Transcription</keyword>
<feature type="compositionally biased region" description="Polar residues" evidence="7">
    <location>
        <begin position="255"/>
        <end position="269"/>
    </location>
</feature>
<accession>A0ABD0Z352</accession>